<keyword evidence="2" id="KW-1185">Reference proteome</keyword>
<reference evidence="1 2" key="1">
    <citation type="submission" date="2016-10" db="EMBL/GenBank/DDBJ databases">
        <authorList>
            <person name="de Groot N.N."/>
        </authorList>
    </citation>
    <scope>NUCLEOTIDE SEQUENCE [LARGE SCALE GENOMIC DNA]</scope>
    <source>
        <strain evidence="1 2">A52C2</strain>
    </source>
</reference>
<gene>
    <name evidence="1" type="ORF">SAMN05216548_114109</name>
</gene>
<dbReference type="AlphaFoldDB" id="A0A1H9MYW6"/>
<dbReference type="RefSeq" id="WP_092498611.1">
    <property type="nucleotide sequence ID" value="NZ_FOFG01000014.1"/>
</dbReference>
<dbReference type="Proteomes" id="UP000199647">
    <property type="component" value="Unassembled WGS sequence"/>
</dbReference>
<protein>
    <submittedName>
        <fullName evidence="1">Uncharacterized protein</fullName>
    </submittedName>
</protein>
<name>A0A1H9MYW6_9HYPH</name>
<organism evidence="1 2">
    <name type="scientific">Faunimonas pinastri</name>
    <dbReference type="NCBI Taxonomy" id="1855383"/>
    <lineage>
        <taxon>Bacteria</taxon>
        <taxon>Pseudomonadati</taxon>
        <taxon>Pseudomonadota</taxon>
        <taxon>Alphaproteobacteria</taxon>
        <taxon>Hyphomicrobiales</taxon>
        <taxon>Afifellaceae</taxon>
        <taxon>Faunimonas</taxon>
    </lineage>
</organism>
<accession>A0A1H9MYW6</accession>
<dbReference type="EMBL" id="FOFG01000014">
    <property type="protein sequence ID" value="SER28761.1"/>
    <property type="molecule type" value="Genomic_DNA"/>
</dbReference>
<dbReference type="STRING" id="1855383.SAMN05216548_114109"/>
<proteinExistence type="predicted"/>
<evidence type="ECO:0000313" key="2">
    <source>
        <dbReference type="Proteomes" id="UP000199647"/>
    </source>
</evidence>
<dbReference type="OrthoDB" id="6627321at2"/>
<evidence type="ECO:0000313" key="1">
    <source>
        <dbReference type="EMBL" id="SER28761.1"/>
    </source>
</evidence>
<sequence>MSESEPTKFKVRNYIDAGQLKADMSYSLADLSSAMMNQGALLVHYGILASKASRQVDSLKMLLENAEAQVYRALRDAALKTGEKITEAALEKKVAVHSQVVSLKRCLNEAKQIEAIAKIAVEGFRHRRDMLIQQGLISREEMKGEISISRRNEAENALEAVKERTLKRITGENATH</sequence>